<accession>I0YY92</accession>
<evidence type="ECO:0000256" key="1">
    <source>
        <dbReference type="SAM" id="Phobius"/>
    </source>
</evidence>
<gene>
    <name evidence="2" type="ORF">COCSUDRAFT_62899</name>
</gene>
<comment type="caution">
    <text evidence="2">The sequence shown here is derived from an EMBL/GenBank/DDBJ whole genome shotgun (WGS) entry which is preliminary data.</text>
</comment>
<dbReference type="RefSeq" id="XP_005647905.1">
    <property type="nucleotide sequence ID" value="XM_005647848.1"/>
</dbReference>
<keyword evidence="3" id="KW-1185">Reference proteome</keyword>
<evidence type="ECO:0000313" key="3">
    <source>
        <dbReference type="Proteomes" id="UP000007264"/>
    </source>
</evidence>
<dbReference type="AlphaFoldDB" id="I0YY92"/>
<sequence length="164" mass="17735">MKEDDKHAQPVHRHVEGLVQSGLHASIKEVLECLSSDEAIGVISKIVKAETTDGTRSAVHECLEGMLSMQGLDVIAHAAAVHALTLAETSSNPSCRAASRLTAKDIVLGSYDAVEEKQRELLTNPYVRCMLLPAGALLAFVFFVPLCLCLWRFALYGPGSFPCQ</sequence>
<keyword evidence="1" id="KW-0472">Membrane</keyword>
<evidence type="ECO:0000313" key="2">
    <source>
        <dbReference type="EMBL" id="EIE23361.1"/>
    </source>
</evidence>
<dbReference type="KEGG" id="csl:COCSUDRAFT_62899"/>
<reference evidence="2 3" key="1">
    <citation type="journal article" date="2012" name="Genome Biol.">
        <title>The genome of the polar eukaryotic microalga coccomyxa subellipsoidea reveals traits of cold adaptation.</title>
        <authorList>
            <person name="Blanc G."/>
            <person name="Agarkova I."/>
            <person name="Grimwood J."/>
            <person name="Kuo A."/>
            <person name="Brueggeman A."/>
            <person name="Dunigan D."/>
            <person name="Gurnon J."/>
            <person name="Ladunga I."/>
            <person name="Lindquist E."/>
            <person name="Lucas S."/>
            <person name="Pangilinan J."/>
            <person name="Proschold T."/>
            <person name="Salamov A."/>
            <person name="Schmutz J."/>
            <person name="Weeks D."/>
            <person name="Yamada T."/>
            <person name="Claverie J.M."/>
            <person name="Grigoriev I."/>
            <person name="Van Etten J."/>
            <person name="Lomsadze A."/>
            <person name="Borodovsky M."/>
        </authorList>
    </citation>
    <scope>NUCLEOTIDE SEQUENCE [LARGE SCALE GENOMIC DNA]</scope>
    <source>
        <strain evidence="2 3">C-169</strain>
    </source>
</reference>
<dbReference type="GeneID" id="17041353"/>
<feature type="transmembrane region" description="Helical" evidence="1">
    <location>
        <begin position="129"/>
        <end position="154"/>
    </location>
</feature>
<dbReference type="OrthoDB" id="10405261at2759"/>
<protein>
    <submittedName>
        <fullName evidence="2">Uncharacterized protein</fullName>
    </submittedName>
</protein>
<dbReference type="Proteomes" id="UP000007264">
    <property type="component" value="Unassembled WGS sequence"/>
</dbReference>
<name>I0YY92_COCSC</name>
<keyword evidence="1" id="KW-1133">Transmembrane helix</keyword>
<dbReference type="EMBL" id="AGSI01000007">
    <property type="protein sequence ID" value="EIE23361.1"/>
    <property type="molecule type" value="Genomic_DNA"/>
</dbReference>
<organism evidence="2 3">
    <name type="scientific">Coccomyxa subellipsoidea (strain C-169)</name>
    <name type="common">Green microalga</name>
    <dbReference type="NCBI Taxonomy" id="574566"/>
    <lineage>
        <taxon>Eukaryota</taxon>
        <taxon>Viridiplantae</taxon>
        <taxon>Chlorophyta</taxon>
        <taxon>core chlorophytes</taxon>
        <taxon>Trebouxiophyceae</taxon>
        <taxon>Trebouxiophyceae incertae sedis</taxon>
        <taxon>Coccomyxaceae</taxon>
        <taxon>Coccomyxa</taxon>
        <taxon>Coccomyxa subellipsoidea</taxon>
    </lineage>
</organism>
<keyword evidence="1" id="KW-0812">Transmembrane</keyword>
<proteinExistence type="predicted"/>